<evidence type="ECO:0000313" key="4">
    <source>
        <dbReference type="Proteomes" id="UP001431209"/>
    </source>
</evidence>
<comment type="caution">
    <text evidence="3">The sequence shown here is derived from an EMBL/GenBank/DDBJ whole genome shotgun (WGS) entry which is preliminary data.</text>
</comment>
<feature type="transmembrane region" description="Helical" evidence="1">
    <location>
        <begin position="518"/>
        <end position="540"/>
    </location>
</feature>
<name>A0AAW2YPL0_9EUKA</name>
<evidence type="ECO:0000256" key="2">
    <source>
        <dbReference type="SAM" id="SignalP"/>
    </source>
</evidence>
<organism evidence="3 4">
    <name type="scientific">Acrasis kona</name>
    <dbReference type="NCBI Taxonomy" id="1008807"/>
    <lineage>
        <taxon>Eukaryota</taxon>
        <taxon>Discoba</taxon>
        <taxon>Heterolobosea</taxon>
        <taxon>Tetramitia</taxon>
        <taxon>Eutetramitia</taxon>
        <taxon>Acrasidae</taxon>
        <taxon>Acrasis</taxon>
    </lineage>
</organism>
<protein>
    <submittedName>
        <fullName evidence="3">Uncharacterized protein</fullName>
    </submittedName>
</protein>
<dbReference type="Gene3D" id="3.40.50.1820">
    <property type="entry name" value="alpha/beta hydrolase"/>
    <property type="match status" value="1"/>
</dbReference>
<feature type="transmembrane region" description="Helical" evidence="1">
    <location>
        <begin position="676"/>
        <end position="698"/>
    </location>
</feature>
<keyword evidence="1" id="KW-0812">Transmembrane</keyword>
<evidence type="ECO:0000256" key="1">
    <source>
        <dbReference type="SAM" id="Phobius"/>
    </source>
</evidence>
<dbReference type="InterPro" id="IPR029058">
    <property type="entry name" value="AB_hydrolase_fold"/>
</dbReference>
<dbReference type="AlphaFoldDB" id="A0AAW2YPL0"/>
<keyword evidence="2" id="KW-0732">Signal</keyword>
<evidence type="ECO:0000313" key="3">
    <source>
        <dbReference type="EMBL" id="KAL0479127.1"/>
    </source>
</evidence>
<dbReference type="InterPro" id="IPR044926">
    <property type="entry name" value="RGS_subdomain_2"/>
</dbReference>
<proteinExistence type="predicted"/>
<reference evidence="3 4" key="1">
    <citation type="submission" date="2024-03" db="EMBL/GenBank/DDBJ databases">
        <title>The Acrasis kona genome and developmental transcriptomes reveal deep origins of eukaryotic multicellular pathways.</title>
        <authorList>
            <person name="Sheikh S."/>
            <person name="Fu C.-J."/>
            <person name="Brown M.W."/>
            <person name="Baldauf S.L."/>
        </authorList>
    </citation>
    <scope>NUCLEOTIDE SEQUENCE [LARGE SCALE GENOMIC DNA]</scope>
    <source>
        <strain evidence="3 4">ATCC MYA-3509</strain>
    </source>
</reference>
<keyword evidence="4" id="KW-1185">Reference proteome</keyword>
<feature type="transmembrane region" description="Helical" evidence="1">
    <location>
        <begin position="635"/>
        <end position="656"/>
    </location>
</feature>
<dbReference type="SUPFAM" id="SSF53474">
    <property type="entry name" value="alpha/beta-Hydrolases"/>
    <property type="match status" value="1"/>
</dbReference>
<dbReference type="Gene3D" id="1.10.167.10">
    <property type="entry name" value="Regulator of G-protein Signalling 4, domain 2"/>
    <property type="match status" value="1"/>
</dbReference>
<dbReference type="InterPro" id="IPR036305">
    <property type="entry name" value="RGS_sf"/>
</dbReference>
<keyword evidence="1" id="KW-0472">Membrane</keyword>
<feature type="transmembrane region" description="Helical" evidence="1">
    <location>
        <begin position="552"/>
        <end position="571"/>
    </location>
</feature>
<sequence length="884" mass="100739">MKYALSVILMLLFTSSLLAQSIIWNSCDLFNKKYARGYILSTTISDTQVTPKCGTISYRLDYSNPKSQEKVDGTIKAYIPISPSLGSVILIGDSYVGVSGDGIEEAGYKLFKALDRKYSVYMPSIRGTNSYQNTTTNPFECNSGSFNNLDHMATKINYTCISQHINVDNMARDLILISNQVRELQTSGNITLYGRSFGSYIINRALLFNSTICNSVILESAWGPHTNAAYWDRNRRSSSEAILKLFDANMPPEYKARTTRSSLEIYTDFALDEGIIFCGTTVPSFVLPLEEVLMISVLQDTARPNFFSLLSFIDKCDYFGYGSVLSYFPYFEASRYEQYNSLVLDVESFTTATNVILSELINNETMISELEKNKILRTGTNYISRNLYLNGWNITRSSFRNDYNNFSGPVLILQGDLDPQCPVSDAYQYQFRLPNSRIFVFPQMLDDVLSYSFMSDNTSQSTCGAIIVKQFIACADCEINSTCISSMSPMNFKGNELSRFIFTDMWNPRYYPPGTASIVYSVIVGFNFVFAIAFFIFLIVYRKNKKVASRGLVPYFGLLYVCVGSSSFFIRSTSPYVSVYLVYHISIVLEYSSLFCVCFAMIMHSVRFYSFRVLYRRMAKNERSGLIVKLLTNRIVFICISATIFIVSAIYNSIMYSFFYYRNDFKRYVFEAVRFTYIPTAAVFGFLAVVMAAIDIIVELKESKFDFKLSLITNDPLHFRADSLLLIPIVIFGVMYNFFTTQNTAVLFFLFMYSFLMYSGGTLIISLIFDRIRKSFHKQTVLVVNEGEGVSNNNTIVNAMLNSPAAKKKFSEYCLKEFSLENIIGIDKVQELISQPEIDYQSLVEFEKKFVSSSSDTQINLPYNVVAMFNNLLKRESTQEEVYF</sequence>
<feature type="chain" id="PRO_5043935182" evidence="2">
    <location>
        <begin position="20"/>
        <end position="884"/>
    </location>
</feature>
<feature type="transmembrane region" description="Helical" evidence="1">
    <location>
        <begin position="745"/>
        <end position="769"/>
    </location>
</feature>
<accession>A0AAW2YPL0</accession>
<feature type="signal peptide" evidence="2">
    <location>
        <begin position="1"/>
        <end position="19"/>
    </location>
</feature>
<dbReference type="SUPFAM" id="SSF48097">
    <property type="entry name" value="Regulator of G-protein signaling, RGS"/>
    <property type="match status" value="1"/>
</dbReference>
<keyword evidence="1" id="KW-1133">Transmembrane helix</keyword>
<gene>
    <name evidence="3" type="ORF">AKO1_010024</name>
</gene>
<feature type="transmembrane region" description="Helical" evidence="1">
    <location>
        <begin position="719"/>
        <end position="739"/>
    </location>
</feature>
<feature type="transmembrane region" description="Helical" evidence="1">
    <location>
        <begin position="591"/>
        <end position="615"/>
    </location>
</feature>
<dbReference type="Proteomes" id="UP001431209">
    <property type="component" value="Unassembled WGS sequence"/>
</dbReference>
<dbReference type="EMBL" id="JAOPGA020000505">
    <property type="protein sequence ID" value="KAL0479127.1"/>
    <property type="molecule type" value="Genomic_DNA"/>
</dbReference>